<gene>
    <name evidence="1" type="ORF">PDIGIT_LOCUS7096</name>
</gene>
<accession>A0A9W4UCW6</accession>
<evidence type="ECO:0000313" key="1">
    <source>
        <dbReference type="EMBL" id="CAI6334043.1"/>
    </source>
</evidence>
<proteinExistence type="predicted"/>
<evidence type="ECO:0000313" key="2">
    <source>
        <dbReference type="Proteomes" id="UP001152607"/>
    </source>
</evidence>
<organism evidence="1 2">
    <name type="scientific">Periconia digitata</name>
    <dbReference type="NCBI Taxonomy" id="1303443"/>
    <lineage>
        <taxon>Eukaryota</taxon>
        <taxon>Fungi</taxon>
        <taxon>Dikarya</taxon>
        <taxon>Ascomycota</taxon>
        <taxon>Pezizomycotina</taxon>
        <taxon>Dothideomycetes</taxon>
        <taxon>Pleosporomycetidae</taxon>
        <taxon>Pleosporales</taxon>
        <taxon>Massarineae</taxon>
        <taxon>Periconiaceae</taxon>
        <taxon>Periconia</taxon>
    </lineage>
</organism>
<protein>
    <submittedName>
        <fullName evidence="1">Uncharacterized protein</fullName>
    </submittedName>
</protein>
<dbReference type="EMBL" id="CAOQHR010000004">
    <property type="protein sequence ID" value="CAI6334043.1"/>
    <property type="molecule type" value="Genomic_DNA"/>
</dbReference>
<dbReference type="Proteomes" id="UP001152607">
    <property type="component" value="Unassembled WGS sequence"/>
</dbReference>
<dbReference type="AlphaFoldDB" id="A0A9W4UCW6"/>
<name>A0A9W4UCW6_9PLEO</name>
<comment type="caution">
    <text evidence="1">The sequence shown here is derived from an EMBL/GenBank/DDBJ whole genome shotgun (WGS) entry which is preliminary data.</text>
</comment>
<reference evidence="1" key="1">
    <citation type="submission" date="2023-01" db="EMBL/GenBank/DDBJ databases">
        <authorList>
            <person name="Van Ghelder C."/>
            <person name="Rancurel C."/>
        </authorList>
    </citation>
    <scope>NUCLEOTIDE SEQUENCE</scope>
    <source>
        <strain evidence="1">CNCM I-4278</strain>
    </source>
</reference>
<keyword evidence="2" id="KW-1185">Reference proteome</keyword>
<sequence length="120" mass="13299">MTNRLYDTLWHQQGISGIPRAHAIAQNLARPSLMLVRSASSTDLLRNMVRGEEKGAYSNKTCKNDAPLKLPLLTADFICPGASENDNRRTCRALMVRDLARTCQKSLLSVSLRARKASSN</sequence>